<reference evidence="3" key="1">
    <citation type="submission" date="2012-06" db="EMBL/GenBank/DDBJ databases">
        <title>Complete sequence of chromosome of Desulfomonile tiedjei DSM 6799.</title>
        <authorList>
            <person name="Lucas S."/>
            <person name="Copeland A."/>
            <person name="Lapidus A."/>
            <person name="Glavina del Rio T."/>
            <person name="Dalin E."/>
            <person name="Tice H."/>
            <person name="Bruce D."/>
            <person name="Goodwin L."/>
            <person name="Pitluck S."/>
            <person name="Peters L."/>
            <person name="Ovchinnikova G."/>
            <person name="Zeytun A."/>
            <person name="Lu M."/>
            <person name="Kyrpides N."/>
            <person name="Mavromatis K."/>
            <person name="Ivanova N."/>
            <person name="Brettin T."/>
            <person name="Detter J.C."/>
            <person name="Han C."/>
            <person name="Larimer F."/>
            <person name="Land M."/>
            <person name="Hauser L."/>
            <person name="Markowitz V."/>
            <person name="Cheng J.-F."/>
            <person name="Hugenholtz P."/>
            <person name="Woyke T."/>
            <person name="Wu D."/>
            <person name="Spring S."/>
            <person name="Schroeder M."/>
            <person name="Brambilla E."/>
            <person name="Klenk H.-P."/>
            <person name="Eisen J.A."/>
        </authorList>
    </citation>
    <scope>NUCLEOTIDE SEQUENCE [LARGE SCALE GENOMIC DNA]</scope>
    <source>
        <strain evidence="3">ATCC 49306 / DSM 6799 / DCB-1</strain>
    </source>
</reference>
<dbReference type="GO" id="GO:0035438">
    <property type="term" value="F:cyclic-di-GMP binding"/>
    <property type="evidence" value="ECO:0007669"/>
    <property type="project" value="InterPro"/>
</dbReference>
<name>I4C3I8_DESTA</name>
<dbReference type="KEGG" id="dti:Desti_1417"/>
<accession>I4C3I8</accession>
<evidence type="ECO:0000313" key="2">
    <source>
        <dbReference type="EMBL" id="AFM24129.1"/>
    </source>
</evidence>
<dbReference type="InterPro" id="IPR009875">
    <property type="entry name" value="PilZ_domain"/>
</dbReference>
<proteinExistence type="predicted"/>
<organism evidence="2 3">
    <name type="scientific">Desulfomonile tiedjei (strain ATCC 49306 / DSM 6799 / DCB-1)</name>
    <dbReference type="NCBI Taxonomy" id="706587"/>
    <lineage>
        <taxon>Bacteria</taxon>
        <taxon>Pseudomonadati</taxon>
        <taxon>Thermodesulfobacteriota</taxon>
        <taxon>Desulfomonilia</taxon>
        <taxon>Desulfomonilales</taxon>
        <taxon>Desulfomonilaceae</taxon>
        <taxon>Desulfomonile</taxon>
    </lineage>
</organism>
<feature type="domain" description="PilZ" evidence="1">
    <location>
        <begin position="70"/>
        <end position="168"/>
    </location>
</feature>
<sequence>MERKREIQGKEFIQDVRSDMSREDLMKKYKLSSVGFQSVLRKLVKARLLSKDEVRGRGWSYKAASSEDELRKYSRTEVKFPLVVCPADNPQEKGFVRDISPRGLSVEGVNASVGESKKLRVRSNELADSGTFEFQVKCKWIEENESDDEKIAGFEITSISTGAFKELEKIRER</sequence>
<dbReference type="Pfam" id="PF07238">
    <property type="entry name" value="PilZ"/>
    <property type="match status" value="1"/>
</dbReference>
<dbReference type="RefSeq" id="WP_014809279.1">
    <property type="nucleotide sequence ID" value="NC_018025.1"/>
</dbReference>
<dbReference type="eggNOG" id="COG2197">
    <property type="taxonomic scope" value="Bacteria"/>
</dbReference>
<dbReference type="HOGENOM" id="CLU_076554_1_0_7"/>
<protein>
    <submittedName>
        <fullName evidence="2">PilZ domain-containing protein</fullName>
    </submittedName>
</protein>
<dbReference type="Proteomes" id="UP000006055">
    <property type="component" value="Chromosome"/>
</dbReference>
<evidence type="ECO:0000313" key="3">
    <source>
        <dbReference type="Proteomes" id="UP000006055"/>
    </source>
</evidence>
<dbReference type="EMBL" id="CP003360">
    <property type="protein sequence ID" value="AFM24129.1"/>
    <property type="molecule type" value="Genomic_DNA"/>
</dbReference>
<dbReference type="SUPFAM" id="SSF141371">
    <property type="entry name" value="PilZ domain-like"/>
    <property type="match status" value="1"/>
</dbReference>
<evidence type="ECO:0000259" key="1">
    <source>
        <dbReference type="Pfam" id="PF07238"/>
    </source>
</evidence>
<dbReference type="Gene3D" id="2.40.10.220">
    <property type="entry name" value="predicted glycosyltransferase like domains"/>
    <property type="match status" value="1"/>
</dbReference>
<keyword evidence="3" id="KW-1185">Reference proteome</keyword>
<dbReference type="AlphaFoldDB" id="I4C3I8"/>
<gene>
    <name evidence="2" type="ordered locus">Desti_1417</name>
</gene>